<dbReference type="SUPFAM" id="SSF53474">
    <property type="entry name" value="alpha/beta-Hydrolases"/>
    <property type="match status" value="1"/>
</dbReference>
<evidence type="ECO:0000256" key="2">
    <source>
        <dbReference type="SAM" id="SignalP"/>
    </source>
</evidence>
<protein>
    <recommendedName>
        <fullName evidence="5">Alpha/beta hydrolase</fullName>
    </recommendedName>
</protein>
<dbReference type="RefSeq" id="WP_166254897.1">
    <property type="nucleotide sequence ID" value="NZ_JAAMOW010000004.1"/>
</dbReference>
<dbReference type="EMBL" id="JAAMOW010000004">
    <property type="protein sequence ID" value="NGY04801.1"/>
    <property type="molecule type" value="Genomic_DNA"/>
</dbReference>
<dbReference type="Proteomes" id="UP000472676">
    <property type="component" value="Unassembled WGS sequence"/>
</dbReference>
<dbReference type="Gene3D" id="3.40.50.1820">
    <property type="entry name" value="alpha/beta hydrolase"/>
    <property type="match status" value="1"/>
</dbReference>
<evidence type="ECO:0000313" key="4">
    <source>
        <dbReference type="Proteomes" id="UP000472676"/>
    </source>
</evidence>
<dbReference type="GO" id="GO:0052689">
    <property type="term" value="F:carboxylic ester hydrolase activity"/>
    <property type="evidence" value="ECO:0007669"/>
    <property type="project" value="UniProtKB-ARBA"/>
</dbReference>
<dbReference type="PROSITE" id="PS51257">
    <property type="entry name" value="PROKAR_LIPOPROTEIN"/>
    <property type="match status" value="1"/>
</dbReference>
<evidence type="ECO:0000256" key="1">
    <source>
        <dbReference type="ARBA" id="ARBA00022801"/>
    </source>
</evidence>
<dbReference type="PANTHER" id="PTHR22946">
    <property type="entry name" value="DIENELACTONE HYDROLASE DOMAIN-CONTAINING PROTEIN-RELATED"/>
    <property type="match status" value="1"/>
</dbReference>
<comment type="caution">
    <text evidence="3">The sequence shown here is derived from an EMBL/GenBank/DDBJ whole genome shotgun (WGS) entry which is preliminary data.</text>
</comment>
<dbReference type="InterPro" id="IPR050261">
    <property type="entry name" value="FrsA_esterase"/>
</dbReference>
<dbReference type="InterPro" id="IPR029058">
    <property type="entry name" value="AB_hydrolase_fold"/>
</dbReference>
<feature type="signal peptide" evidence="2">
    <location>
        <begin position="1"/>
        <end position="31"/>
    </location>
</feature>
<feature type="chain" id="PRO_5026781284" description="Alpha/beta hydrolase" evidence="2">
    <location>
        <begin position="32"/>
        <end position="551"/>
    </location>
</feature>
<sequence>MRRILNRGVGVSLLMLALGACGRSAPTASLAAAGGDHPGGDTAGIDLRCDDAAYPSAQWTSCEAQNYAKILEAPVEEAANPAFVTRWIEQSAANQFDYTARDLDDPSWLLASSPLLTALLNTPPSELAQTLQDRIAAIQADPTAAISLPLNAPLVPLCSTWSLQCTGDPYRYPQVAGADGRFYTEEAEVVPIVFYDDGCARLSGHVWLPKNAPADARLPTIVIDNGSIQAPETLYWWAAQLLVRNGYMVMTYDPRGQGRSDWQTPSGGQGGNIDTSVFVTGLVNAIDFLHSTPSQPYPENQTCAGRYPTAVTGYNPYFDRIDRDRLGVAGHSAGAFGASIVQGLGADGAAPWFGKLDAHNPVKVIVAWDALAVGDPGAPLSEGYAAVPRVPALSLMSEYVSPAGSSATSIATTAAPYLTPPDPDDHLLAYQAFADAGVPVFAITIAGATHFDFSLLPTFPASSWCPQLVNGACSGGWGLPLIEHYTLAWFDRWLKKPGEAGYADADARLLDDDGPQGRLKMSWHFHSARDYPARGGREERCNNLRRGCTAS</sequence>
<proteinExistence type="predicted"/>
<keyword evidence="2" id="KW-0732">Signal</keyword>
<gene>
    <name evidence="3" type="ORF">G7Y85_08490</name>
</gene>
<organism evidence="3 4">
    <name type="scientific">Solimonas terrae</name>
    <dbReference type="NCBI Taxonomy" id="1396819"/>
    <lineage>
        <taxon>Bacteria</taxon>
        <taxon>Pseudomonadati</taxon>
        <taxon>Pseudomonadota</taxon>
        <taxon>Gammaproteobacteria</taxon>
        <taxon>Nevskiales</taxon>
        <taxon>Nevskiaceae</taxon>
        <taxon>Solimonas</taxon>
    </lineage>
</organism>
<name>A0A6M2BRG1_9GAMM</name>
<reference evidence="3 4" key="1">
    <citation type="journal article" date="2014" name="Int. J. Syst. Evol. Microbiol.">
        <title>Solimonas terrae sp. nov., isolated from soil.</title>
        <authorList>
            <person name="Kim S.J."/>
            <person name="Moon J.Y."/>
            <person name="Weon H.Y."/>
            <person name="Ahn J.H."/>
            <person name="Chen W.M."/>
            <person name="Kwon S.W."/>
        </authorList>
    </citation>
    <scope>NUCLEOTIDE SEQUENCE [LARGE SCALE GENOMIC DNA]</scope>
    <source>
        <strain evidence="3 4">KIS83-12</strain>
    </source>
</reference>
<keyword evidence="4" id="KW-1185">Reference proteome</keyword>
<keyword evidence="1" id="KW-0378">Hydrolase</keyword>
<dbReference type="PANTHER" id="PTHR22946:SF9">
    <property type="entry name" value="POLYKETIDE TRANSFERASE AF380"/>
    <property type="match status" value="1"/>
</dbReference>
<evidence type="ECO:0008006" key="5">
    <source>
        <dbReference type="Google" id="ProtNLM"/>
    </source>
</evidence>
<evidence type="ECO:0000313" key="3">
    <source>
        <dbReference type="EMBL" id="NGY04801.1"/>
    </source>
</evidence>
<dbReference type="AlphaFoldDB" id="A0A6M2BRG1"/>
<accession>A0A6M2BRG1</accession>